<organism evidence="6 7">
    <name type="scientific">Paracoccus sulfuroxidans</name>
    <dbReference type="NCBI Taxonomy" id="384678"/>
    <lineage>
        <taxon>Bacteria</taxon>
        <taxon>Pseudomonadati</taxon>
        <taxon>Pseudomonadota</taxon>
        <taxon>Alphaproteobacteria</taxon>
        <taxon>Rhodobacterales</taxon>
        <taxon>Paracoccaceae</taxon>
        <taxon>Paracoccus</taxon>
    </lineage>
</organism>
<keyword evidence="2" id="KW-0805">Transcription regulation</keyword>
<dbReference type="PROSITE" id="PS50931">
    <property type="entry name" value="HTH_LYSR"/>
    <property type="match status" value="1"/>
</dbReference>
<dbReference type="OrthoDB" id="9803030at2"/>
<keyword evidence="3 6" id="KW-0238">DNA-binding</keyword>
<dbReference type="Pfam" id="PF03466">
    <property type="entry name" value="LysR_substrate"/>
    <property type="match status" value="1"/>
</dbReference>
<dbReference type="Pfam" id="PF00126">
    <property type="entry name" value="HTH_1"/>
    <property type="match status" value="1"/>
</dbReference>
<dbReference type="InterPro" id="IPR036388">
    <property type="entry name" value="WH-like_DNA-bd_sf"/>
</dbReference>
<keyword evidence="4" id="KW-0804">Transcription</keyword>
<dbReference type="PANTHER" id="PTHR30419">
    <property type="entry name" value="HTH-TYPE TRANSCRIPTIONAL REGULATOR YBHD"/>
    <property type="match status" value="1"/>
</dbReference>
<dbReference type="GO" id="GO:0003700">
    <property type="term" value="F:DNA-binding transcription factor activity"/>
    <property type="evidence" value="ECO:0007669"/>
    <property type="project" value="InterPro"/>
</dbReference>
<dbReference type="InterPro" id="IPR005119">
    <property type="entry name" value="LysR_subst-bd"/>
</dbReference>
<evidence type="ECO:0000256" key="4">
    <source>
        <dbReference type="ARBA" id="ARBA00023163"/>
    </source>
</evidence>
<dbReference type="SUPFAM" id="SSF53850">
    <property type="entry name" value="Periplasmic binding protein-like II"/>
    <property type="match status" value="1"/>
</dbReference>
<evidence type="ECO:0000256" key="1">
    <source>
        <dbReference type="ARBA" id="ARBA00009437"/>
    </source>
</evidence>
<dbReference type="PANTHER" id="PTHR30419:SF8">
    <property type="entry name" value="NITROGEN ASSIMILATION TRANSCRIPTIONAL ACTIVATOR-RELATED"/>
    <property type="match status" value="1"/>
</dbReference>
<evidence type="ECO:0000313" key="6">
    <source>
        <dbReference type="EMBL" id="TWI33896.1"/>
    </source>
</evidence>
<sequence length="316" mass="34672">MKLDSDHLEILAVIVEKGGLTEGAEALGKSQPSVSRTIAFLQDRVGMPLFEPGRRPLRPTELGQSLARIGAQIRSLNQEASQLLTRYRAGHAGRLRIGGTPIFMDGVISTMVADFQAHEPDVQIDQSYGYLDELLTQLRNGALDLAIAPLSPSMTPKDMEFTPVLAGRNVVACRASHPLIRRGAITMDDIRPYQWISPPENSPLYLDLQLALRSIGQENFRVNFSGGSLASILSVLVGSDSLTVLPYSVVFMSRKTMGIDALPVKIEHPARRLGIIRPKDRSGPPSAAQFASFLTSELARLQARMDHEQQVTRRRG</sequence>
<dbReference type="RefSeq" id="WP_145398062.1">
    <property type="nucleotide sequence ID" value="NZ_VLKU01000006.1"/>
</dbReference>
<dbReference type="InterPro" id="IPR036390">
    <property type="entry name" value="WH_DNA-bd_sf"/>
</dbReference>
<evidence type="ECO:0000256" key="2">
    <source>
        <dbReference type="ARBA" id="ARBA00023015"/>
    </source>
</evidence>
<dbReference type="InterPro" id="IPR000847">
    <property type="entry name" value="LysR_HTH_N"/>
</dbReference>
<dbReference type="Gene3D" id="1.10.10.10">
    <property type="entry name" value="Winged helix-like DNA-binding domain superfamily/Winged helix DNA-binding domain"/>
    <property type="match status" value="1"/>
</dbReference>
<name>A0A562NQA2_9RHOB</name>
<dbReference type="GO" id="GO:0003677">
    <property type="term" value="F:DNA binding"/>
    <property type="evidence" value="ECO:0007669"/>
    <property type="project" value="UniProtKB-KW"/>
</dbReference>
<dbReference type="EMBL" id="VLKU01000006">
    <property type="protein sequence ID" value="TWI33896.1"/>
    <property type="molecule type" value="Genomic_DNA"/>
</dbReference>
<accession>A0A562NQA2</accession>
<evidence type="ECO:0000259" key="5">
    <source>
        <dbReference type="PROSITE" id="PS50931"/>
    </source>
</evidence>
<comment type="caution">
    <text evidence="6">The sequence shown here is derived from an EMBL/GenBank/DDBJ whole genome shotgun (WGS) entry which is preliminary data.</text>
</comment>
<dbReference type="GO" id="GO:0005829">
    <property type="term" value="C:cytosol"/>
    <property type="evidence" value="ECO:0007669"/>
    <property type="project" value="TreeGrafter"/>
</dbReference>
<keyword evidence="7" id="KW-1185">Reference proteome</keyword>
<proteinExistence type="inferred from homology"/>
<dbReference type="SUPFAM" id="SSF46785">
    <property type="entry name" value="Winged helix' DNA-binding domain"/>
    <property type="match status" value="1"/>
</dbReference>
<comment type="similarity">
    <text evidence="1">Belongs to the LysR transcriptional regulatory family.</text>
</comment>
<evidence type="ECO:0000256" key="3">
    <source>
        <dbReference type="ARBA" id="ARBA00023125"/>
    </source>
</evidence>
<gene>
    <name evidence="6" type="ORF">IQ24_02263</name>
</gene>
<dbReference type="Gene3D" id="3.40.190.290">
    <property type="match status" value="1"/>
</dbReference>
<dbReference type="Proteomes" id="UP000316225">
    <property type="component" value="Unassembled WGS sequence"/>
</dbReference>
<protein>
    <submittedName>
        <fullName evidence="6">DNA-binding transcriptional LysR family regulator</fullName>
    </submittedName>
</protein>
<dbReference type="AlphaFoldDB" id="A0A562NQA2"/>
<dbReference type="InterPro" id="IPR050950">
    <property type="entry name" value="HTH-type_LysR_regulators"/>
</dbReference>
<feature type="domain" description="HTH lysR-type" evidence="5">
    <location>
        <begin position="3"/>
        <end position="60"/>
    </location>
</feature>
<reference evidence="6 7" key="1">
    <citation type="journal article" date="2015" name="Stand. Genomic Sci.">
        <title>Genomic Encyclopedia of Bacterial and Archaeal Type Strains, Phase III: the genomes of soil and plant-associated and newly described type strains.</title>
        <authorList>
            <person name="Whitman W.B."/>
            <person name="Woyke T."/>
            <person name="Klenk H.P."/>
            <person name="Zhou Y."/>
            <person name="Lilburn T.G."/>
            <person name="Beck B.J."/>
            <person name="De Vos P."/>
            <person name="Vandamme P."/>
            <person name="Eisen J.A."/>
            <person name="Garrity G."/>
            <person name="Hugenholtz P."/>
            <person name="Kyrpides N.C."/>
        </authorList>
    </citation>
    <scope>NUCLEOTIDE SEQUENCE [LARGE SCALE GENOMIC DNA]</scope>
    <source>
        <strain evidence="6 7">CGMCC 1.5364</strain>
    </source>
</reference>
<evidence type="ECO:0000313" key="7">
    <source>
        <dbReference type="Proteomes" id="UP000316225"/>
    </source>
</evidence>